<evidence type="ECO:0000313" key="3">
    <source>
        <dbReference type="Proteomes" id="UP000499080"/>
    </source>
</evidence>
<keyword evidence="1" id="KW-0732">Signal</keyword>
<feature type="signal peptide" evidence="1">
    <location>
        <begin position="1"/>
        <end position="19"/>
    </location>
</feature>
<sequence length="150" mass="16837">MKAYCVVLFILFAQTLCAAASYKTAYVEELCDKTNEGIWNLGSENSNSSGILKSSRNKPFLQGMNCTVMIQPPLGFGVVLSIRHLDFRPYYLPNCQSYIELLPRMCKCQWRSDGRGKGVIDVPGASLKGRFGDKTLVRLSHFSKKNVTRM</sequence>
<feature type="chain" id="PRO_5021433207" description="CUB domain-containing protein" evidence="1">
    <location>
        <begin position="20"/>
        <end position="150"/>
    </location>
</feature>
<dbReference type="OrthoDB" id="10417889at2759"/>
<keyword evidence="3" id="KW-1185">Reference proteome</keyword>
<evidence type="ECO:0008006" key="4">
    <source>
        <dbReference type="Google" id="ProtNLM"/>
    </source>
</evidence>
<organism evidence="2 3">
    <name type="scientific">Araneus ventricosus</name>
    <name type="common">Orbweaver spider</name>
    <name type="synonym">Epeira ventricosa</name>
    <dbReference type="NCBI Taxonomy" id="182803"/>
    <lineage>
        <taxon>Eukaryota</taxon>
        <taxon>Metazoa</taxon>
        <taxon>Ecdysozoa</taxon>
        <taxon>Arthropoda</taxon>
        <taxon>Chelicerata</taxon>
        <taxon>Arachnida</taxon>
        <taxon>Araneae</taxon>
        <taxon>Araneomorphae</taxon>
        <taxon>Entelegynae</taxon>
        <taxon>Araneoidea</taxon>
        <taxon>Araneidae</taxon>
        <taxon>Araneus</taxon>
    </lineage>
</organism>
<evidence type="ECO:0000256" key="1">
    <source>
        <dbReference type="SAM" id="SignalP"/>
    </source>
</evidence>
<comment type="caution">
    <text evidence="2">The sequence shown here is derived from an EMBL/GenBank/DDBJ whole genome shotgun (WGS) entry which is preliminary data.</text>
</comment>
<proteinExistence type="predicted"/>
<gene>
    <name evidence="2" type="ORF">AVEN_166816_1</name>
</gene>
<dbReference type="AlphaFoldDB" id="A0A4Y2BR79"/>
<accession>A0A4Y2BR79</accession>
<dbReference type="Proteomes" id="UP000499080">
    <property type="component" value="Unassembled WGS sequence"/>
</dbReference>
<reference evidence="2 3" key="1">
    <citation type="journal article" date="2019" name="Sci. Rep.">
        <title>Orb-weaving spider Araneus ventricosus genome elucidates the spidroin gene catalogue.</title>
        <authorList>
            <person name="Kono N."/>
            <person name="Nakamura H."/>
            <person name="Ohtoshi R."/>
            <person name="Moran D.A.P."/>
            <person name="Shinohara A."/>
            <person name="Yoshida Y."/>
            <person name="Fujiwara M."/>
            <person name="Mori M."/>
            <person name="Tomita M."/>
            <person name="Arakawa K."/>
        </authorList>
    </citation>
    <scope>NUCLEOTIDE SEQUENCE [LARGE SCALE GENOMIC DNA]</scope>
</reference>
<dbReference type="EMBL" id="BGPR01000096">
    <property type="protein sequence ID" value="GBL93786.1"/>
    <property type="molecule type" value="Genomic_DNA"/>
</dbReference>
<protein>
    <recommendedName>
        <fullName evidence="4">CUB domain-containing protein</fullName>
    </recommendedName>
</protein>
<evidence type="ECO:0000313" key="2">
    <source>
        <dbReference type="EMBL" id="GBL93786.1"/>
    </source>
</evidence>
<name>A0A4Y2BR79_ARAVE</name>